<feature type="non-terminal residue" evidence="2">
    <location>
        <position position="1"/>
    </location>
</feature>
<gene>
    <name evidence="2" type="ORF">CUMW_271450</name>
</gene>
<dbReference type="AlphaFoldDB" id="A0A2H5QXS2"/>
<keyword evidence="3" id="KW-1185">Reference proteome</keyword>
<comment type="caution">
    <text evidence="2">The sequence shown here is derived from an EMBL/GenBank/DDBJ whole genome shotgun (WGS) entry which is preliminary data.</text>
</comment>
<dbReference type="EMBL" id="BDQV01001204">
    <property type="protein sequence ID" value="GAY69377.1"/>
    <property type="molecule type" value="Genomic_DNA"/>
</dbReference>
<proteinExistence type="predicted"/>
<feature type="region of interest" description="Disordered" evidence="1">
    <location>
        <begin position="1"/>
        <end position="26"/>
    </location>
</feature>
<evidence type="ECO:0000313" key="3">
    <source>
        <dbReference type="Proteomes" id="UP000236630"/>
    </source>
</evidence>
<accession>A0A2H5QXS2</accession>
<sequence>ILELRSAAGNARGRSRPPPLDSPRSELSDLSFLSLLTEVRSPLTGKGISEDPRTRINPQTLSTPSLDIVTEICRYISRPSIEC</sequence>
<name>A0A2H5QXS2_CITUN</name>
<evidence type="ECO:0000313" key="2">
    <source>
        <dbReference type="EMBL" id="GAY69377.1"/>
    </source>
</evidence>
<feature type="compositionally biased region" description="Low complexity" evidence="1">
    <location>
        <begin position="1"/>
        <end position="12"/>
    </location>
</feature>
<protein>
    <submittedName>
        <fullName evidence="2">Uncharacterized protein</fullName>
    </submittedName>
</protein>
<organism evidence="2 3">
    <name type="scientific">Citrus unshiu</name>
    <name type="common">Satsuma mandarin</name>
    <name type="synonym">Citrus nobilis var. unshiu</name>
    <dbReference type="NCBI Taxonomy" id="55188"/>
    <lineage>
        <taxon>Eukaryota</taxon>
        <taxon>Viridiplantae</taxon>
        <taxon>Streptophyta</taxon>
        <taxon>Embryophyta</taxon>
        <taxon>Tracheophyta</taxon>
        <taxon>Spermatophyta</taxon>
        <taxon>Magnoliopsida</taxon>
        <taxon>eudicotyledons</taxon>
        <taxon>Gunneridae</taxon>
        <taxon>Pentapetalae</taxon>
        <taxon>rosids</taxon>
        <taxon>malvids</taxon>
        <taxon>Sapindales</taxon>
        <taxon>Rutaceae</taxon>
        <taxon>Aurantioideae</taxon>
        <taxon>Citrus</taxon>
    </lineage>
</organism>
<evidence type="ECO:0000256" key="1">
    <source>
        <dbReference type="SAM" id="MobiDB-lite"/>
    </source>
</evidence>
<reference evidence="2 3" key="1">
    <citation type="journal article" date="2017" name="Front. Genet.">
        <title>Draft sequencing of the heterozygous diploid genome of Satsuma (Citrus unshiu Marc.) using a hybrid assembly approach.</title>
        <authorList>
            <person name="Shimizu T."/>
            <person name="Tanizawa Y."/>
            <person name="Mochizuki T."/>
            <person name="Nagasaki H."/>
            <person name="Yoshioka T."/>
            <person name="Toyoda A."/>
            <person name="Fujiyama A."/>
            <person name="Kaminuma E."/>
            <person name="Nakamura Y."/>
        </authorList>
    </citation>
    <scope>NUCLEOTIDE SEQUENCE [LARGE SCALE GENOMIC DNA]</scope>
    <source>
        <strain evidence="3">cv. Miyagawa wase</strain>
    </source>
</reference>
<dbReference type="Proteomes" id="UP000236630">
    <property type="component" value="Unassembled WGS sequence"/>
</dbReference>